<dbReference type="RefSeq" id="WP_011479071.1">
    <property type="nucleotide sequence ID" value="NC_007947.1"/>
</dbReference>
<dbReference type="OrthoDB" id="7346546at2"/>
<feature type="chain" id="PRO_5004189628" description="DUF2796 domain-containing protein" evidence="1">
    <location>
        <begin position="23"/>
        <end position="183"/>
    </location>
</feature>
<accession>Q1H3G3</accession>
<dbReference type="eggNOG" id="COG4531">
    <property type="taxonomic scope" value="Bacteria"/>
</dbReference>
<reference evidence="2 3" key="1">
    <citation type="submission" date="2006-03" db="EMBL/GenBank/DDBJ databases">
        <title>Complete sequence of Methylobacillus flagellatus KT.</title>
        <authorList>
            <consortium name="US DOE Joint Genome Institute"/>
            <person name="Copeland A."/>
            <person name="Lucas S."/>
            <person name="Lapidus A."/>
            <person name="Barry K."/>
            <person name="Detter J.C."/>
            <person name="Glavina del Rio T."/>
            <person name="Hammon N."/>
            <person name="Israni S."/>
            <person name="Dalin E."/>
            <person name="Tice H."/>
            <person name="Pitluck S."/>
            <person name="Brettin T."/>
            <person name="Bruce D."/>
            <person name="Han C."/>
            <person name="Tapia R."/>
            <person name="Saunders E."/>
            <person name="Gilna P."/>
            <person name="Schmutz J."/>
            <person name="Larimer F."/>
            <person name="Land M."/>
            <person name="Kyrpides N."/>
            <person name="Anderson I."/>
            <person name="Richardson P."/>
        </authorList>
    </citation>
    <scope>NUCLEOTIDE SEQUENCE [LARGE SCALE GENOMIC DNA]</scope>
    <source>
        <strain evidence="3">KT / ATCC 51484 / DSM 6875</strain>
    </source>
</reference>
<evidence type="ECO:0008006" key="4">
    <source>
        <dbReference type="Google" id="ProtNLM"/>
    </source>
</evidence>
<sequence>MHLYCRLFIHGLSIGLSSLALAAMPALAHEQRAHVHGTAKLNIAMEGKTLILALESPMESLLGFEHAPHNPQEQAVVNALKQQLSTPDQLFDLPGKAGCKSTAITLASPLFEDKFHTHNGHHADLDAEFVYECSQSSQSSRLKGLNVRLFEQFPHLRKIDVQIVAGQTRKIIRLVPGQNRVTW</sequence>
<dbReference type="Proteomes" id="UP000002440">
    <property type="component" value="Chromosome"/>
</dbReference>
<dbReference type="InterPro" id="IPR021253">
    <property type="entry name" value="ZrgA-like"/>
</dbReference>
<dbReference type="KEGG" id="mfa:Mfla_0706"/>
<dbReference type="STRING" id="265072.Mfla_0706"/>
<feature type="signal peptide" evidence="1">
    <location>
        <begin position="1"/>
        <end position="22"/>
    </location>
</feature>
<dbReference type="EMBL" id="CP000284">
    <property type="protein sequence ID" value="ABE48974.1"/>
    <property type="molecule type" value="Genomic_DNA"/>
</dbReference>
<protein>
    <recommendedName>
        <fullName evidence="4">DUF2796 domain-containing protein</fullName>
    </recommendedName>
</protein>
<dbReference type="AlphaFoldDB" id="Q1H3G3"/>
<evidence type="ECO:0000313" key="2">
    <source>
        <dbReference type="EMBL" id="ABE48974.1"/>
    </source>
</evidence>
<evidence type="ECO:0000313" key="3">
    <source>
        <dbReference type="Proteomes" id="UP000002440"/>
    </source>
</evidence>
<gene>
    <name evidence="2" type="ordered locus">Mfla_0706</name>
</gene>
<dbReference type="HOGENOM" id="CLU_095659_2_0_4"/>
<organism evidence="2 3">
    <name type="scientific">Methylobacillus flagellatus (strain ATCC 51484 / DSM 6875 / VKM B-1610 / KT)</name>
    <dbReference type="NCBI Taxonomy" id="265072"/>
    <lineage>
        <taxon>Bacteria</taxon>
        <taxon>Pseudomonadati</taxon>
        <taxon>Pseudomonadota</taxon>
        <taxon>Betaproteobacteria</taxon>
        <taxon>Nitrosomonadales</taxon>
        <taxon>Methylophilaceae</taxon>
        <taxon>Methylobacillus</taxon>
    </lineage>
</organism>
<keyword evidence="3" id="KW-1185">Reference proteome</keyword>
<proteinExistence type="predicted"/>
<name>Q1H3G3_METFK</name>
<dbReference type="Pfam" id="PF10986">
    <property type="entry name" value="ZrgA"/>
    <property type="match status" value="1"/>
</dbReference>
<keyword evidence="1" id="KW-0732">Signal</keyword>
<evidence type="ECO:0000256" key="1">
    <source>
        <dbReference type="SAM" id="SignalP"/>
    </source>
</evidence>